<evidence type="ECO:0000313" key="4">
    <source>
        <dbReference type="EMBL" id="TDQ37730.1"/>
    </source>
</evidence>
<accession>A0A4R6TVC0</accession>
<proteinExistence type="predicted"/>
<feature type="chain" id="PRO_5020386090" evidence="2">
    <location>
        <begin position="26"/>
        <end position="375"/>
    </location>
</feature>
<evidence type="ECO:0000313" key="5">
    <source>
        <dbReference type="Proteomes" id="UP000295632"/>
    </source>
</evidence>
<evidence type="ECO:0000256" key="2">
    <source>
        <dbReference type="SAM" id="SignalP"/>
    </source>
</evidence>
<dbReference type="EMBL" id="SNYJ01000012">
    <property type="protein sequence ID" value="TDQ37730.1"/>
    <property type="molecule type" value="Genomic_DNA"/>
</dbReference>
<dbReference type="AlphaFoldDB" id="A0A4R6TVC0"/>
<reference evidence="4 5" key="1">
    <citation type="submission" date="2019-03" db="EMBL/GenBank/DDBJ databases">
        <title>Genomic Encyclopedia of Type Strains, Phase IV (KMG-IV): sequencing the most valuable type-strain genomes for metagenomic binning, comparative biology and taxonomic classification.</title>
        <authorList>
            <person name="Goeker M."/>
        </authorList>
    </citation>
    <scope>NUCLEOTIDE SEQUENCE [LARGE SCALE GENOMIC DNA]</scope>
    <source>
        <strain evidence="4 5">DSM 28697</strain>
    </source>
</reference>
<keyword evidence="1 2" id="KW-0732">Signal</keyword>
<evidence type="ECO:0000259" key="3">
    <source>
        <dbReference type="PROSITE" id="PS51272"/>
    </source>
</evidence>
<sequence>MRQGLMRCVVLCVVLSLSIPYDAKAAETHWGTPAIQKLMSEGIIEESVEPEQILTHEAFRTMLINSLEKNHSTEWPIKLDLMLSEQEDQIEWEEPIQRSTMAAWIGGALDLTPLNGSFLYEDTKELSSFSNGWISAVTETHVLQGVGDNTFAPNRPVTVAETSTALIKVIELQDLTKQIAQTIVSHEEAILDVFVETPLADDRPAFAELEHEVLEHYTKNQLDHWRTIYNNSPGVLLEAARLLPYTAQGIPWTATITEYTPTSLTFQAKVAETAASGAPFGMYNYVMRFDDGIWKIDEITNRTAFISLTAYEAERLVHESIYMEDLQGELTSEGSELNEDGETLYVYGDYVNGEKVAELWVNADTGFLGYSDYEF</sequence>
<keyword evidence="5" id="KW-1185">Reference proteome</keyword>
<dbReference type="Proteomes" id="UP000295632">
    <property type="component" value="Unassembled WGS sequence"/>
</dbReference>
<comment type="caution">
    <text evidence="4">The sequence shown here is derived from an EMBL/GenBank/DDBJ whole genome shotgun (WGS) entry which is preliminary data.</text>
</comment>
<feature type="domain" description="SLH" evidence="3">
    <location>
        <begin position="117"/>
        <end position="180"/>
    </location>
</feature>
<name>A0A4R6TVC0_9BACI</name>
<dbReference type="InterPro" id="IPR001119">
    <property type="entry name" value="SLH_dom"/>
</dbReference>
<gene>
    <name evidence="4" type="ORF">EV213_11290</name>
</gene>
<dbReference type="OrthoDB" id="9783944at2"/>
<dbReference type="Pfam" id="PF00395">
    <property type="entry name" value="SLH"/>
    <property type="match status" value="1"/>
</dbReference>
<evidence type="ECO:0000256" key="1">
    <source>
        <dbReference type="ARBA" id="ARBA00022729"/>
    </source>
</evidence>
<protein>
    <submittedName>
        <fullName evidence="4">S-layer family protein</fullName>
    </submittedName>
</protein>
<organism evidence="4 5">
    <name type="scientific">Aureibacillus halotolerans</name>
    <dbReference type="NCBI Taxonomy" id="1508390"/>
    <lineage>
        <taxon>Bacteria</taxon>
        <taxon>Bacillati</taxon>
        <taxon>Bacillota</taxon>
        <taxon>Bacilli</taxon>
        <taxon>Bacillales</taxon>
        <taxon>Bacillaceae</taxon>
        <taxon>Aureibacillus</taxon>
    </lineage>
</organism>
<dbReference type="PROSITE" id="PS51272">
    <property type="entry name" value="SLH"/>
    <property type="match status" value="1"/>
</dbReference>
<dbReference type="RefSeq" id="WP_133581190.1">
    <property type="nucleotide sequence ID" value="NZ_SNYJ01000012.1"/>
</dbReference>
<feature type="signal peptide" evidence="2">
    <location>
        <begin position="1"/>
        <end position="25"/>
    </location>
</feature>